<evidence type="ECO:0000256" key="1">
    <source>
        <dbReference type="SAM" id="Coils"/>
    </source>
</evidence>
<organism evidence="3 4">
    <name type="scientific">Folsomia candida</name>
    <name type="common">Springtail</name>
    <dbReference type="NCBI Taxonomy" id="158441"/>
    <lineage>
        <taxon>Eukaryota</taxon>
        <taxon>Metazoa</taxon>
        <taxon>Ecdysozoa</taxon>
        <taxon>Arthropoda</taxon>
        <taxon>Hexapoda</taxon>
        <taxon>Collembola</taxon>
        <taxon>Entomobryomorpha</taxon>
        <taxon>Isotomoidea</taxon>
        <taxon>Isotomidae</taxon>
        <taxon>Proisotominae</taxon>
        <taxon>Folsomia</taxon>
    </lineage>
</organism>
<feature type="region of interest" description="Disordered" evidence="2">
    <location>
        <begin position="1"/>
        <end position="61"/>
    </location>
</feature>
<keyword evidence="4" id="KW-1185">Reference proteome</keyword>
<name>A0A226D3X5_FOLCA</name>
<evidence type="ECO:0000313" key="4">
    <source>
        <dbReference type="Proteomes" id="UP000198287"/>
    </source>
</evidence>
<keyword evidence="1" id="KW-0175">Coiled coil</keyword>
<proteinExistence type="predicted"/>
<dbReference type="EMBL" id="LNIX01000037">
    <property type="protein sequence ID" value="OXA39770.1"/>
    <property type="molecule type" value="Genomic_DNA"/>
</dbReference>
<evidence type="ECO:0000313" key="3">
    <source>
        <dbReference type="EMBL" id="OXA39770.1"/>
    </source>
</evidence>
<protein>
    <submittedName>
        <fullName evidence="3">Uncharacterized protein</fullName>
    </submittedName>
</protein>
<evidence type="ECO:0000256" key="2">
    <source>
        <dbReference type="SAM" id="MobiDB-lite"/>
    </source>
</evidence>
<gene>
    <name evidence="3" type="ORF">Fcan01_25567</name>
</gene>
<reference evidence="3 4" key="1">
    <citation type="submission" date="2015-12" db="EMBL/GenBank/DDBJ databases">
        <title>The genome of Folsomia candida.</title>
        <authorList>
            <person name="Faddeeva A."/>
            <person name="Derks M.F."/>
            <person name="Anvar Y."/>
            <person name="Smit S."/>
            <person name="Van Straalen N."/>
            <person name="Roelofs D."/>
        </authorList>
    </citation>
    <scope>NUCLEOTIDE SEQUENCE [LARGE SCALE GENOMIC DNA]</scope>
    <source>
        <strain evidence="3 4">VU population</strain>
        <tissue evidence="3">Whole body</tissue>
    </source>
</reference>
<dbReference type="AlphaFoldDB" id="A0A226D3X5"/>
<comment type="caution">
    <text evidence="3">The sequence shown here is derived from an EMBL/GenBank/DDBJ whole genome shotgun (WGS) entry which is preliminary data.</text>
</comment>
<feature type="compositionally biased region" description="Low complexity" evidence="2">
    <location>
        <begin position="32"/>
        <end position="51"/>
    </location>
</feature>
<feature type="compositionally biased region" description="Polar residues" evidence="2">
    <location>
        <begin position="8"/>
        <end position="31"/>
    </location>
</feature>
<accession>A0A226D3X5</accession>
<feature type="coiled-coil region" evidence="1">
    <location>
        <begin position="63"/>
        <end position="90"/>
    </location>
</feature>
<sequence>MVKPAQGKVTTRSTTMANNSSLSDTNSTPDRSSTLSNKSTTSKATNNKNTSQATKSDHDHPDYANLLARIMSLENKVKTLDQNLQNEITKEAEQANKIAHLEKKVEDLLIHKKKDNIILHGVTKTDTGPNQCFRQIVQENLKADNKRIHVIESRFLGKGPHSPLLVTLGSMQEKEYLQSNYKNLKGSKISVTDDLTPKQLTNRKILLAKRRELLDNKSAKTVYIYESAIKADGVWYDLQLDGSMSKRRLHAPSPMRA</sequence>
<dbReference type="Proteomes" id="UP000198287">
    <property type="component" value="Unassembled WGS sequence"/>
</dbReference>